<keyword evidence="10" id="KW-0482">Metalloprotease</keyword>
<feature type="transmembrane region" description="Helical" evidence="12">
    <location>
        <begin position="29"/>
        <end position="45"/>
    </location>
</feature>
<name>A0ABN9XCZ8_9DINO</name>
<organism evidence="14 15">
    <name type="scientific">Prorocentrum cordatum</name>
    <dbReference type="NCBI Taxonomy" id="2364126"/>
    <lineage>
        <taxon>Eukaryota</taxon>
        <taxon>Sar</taxon>
        <taxon>Alveolata</taxon>
        <taxon>Dinophyceae</taxon>
        <taxon>Prorocentrales</taxon>
        <taxon>Prorocentraceae</taxon>
        <taxon>Prorocentrum</taxon>
    </lineage>
</organism>
<protein>
    <recommendedName>
        <fullName evidence="13">Peptidase M50 domain-containing protein</fullName>
    </recommendedName>
</protein>
<evidence type="ECO:0000256" key="2">
    <source>
        <dbReference type="ARBA" id="ARBA00004141"/>
    </source>
</evidence>
<dbReference type="PANTHER" id="PTHR39188">
    <property type="entry name" value="MEMBRANE-ASSOCIATED ZINC METALLOPROTEASE M50B"/>
    <property type="match status" value="1"/>
</dbReference>
<evidence type="ECO:0000256" key="8">
    <source>
        <dbReference type="ARBA" id="ARBA00022833"/>
    </source>
</evidence>
<keyword evidence="4" id="KW-0645">Protease</keyword>
<evidence type="ECO:0000256" key="7">
    <source>
        <dbReference type="ARBA" id="ARBA00022801"/>
    </source>
</evidence>
<evidence type="ECO:0000256" key="1">
    <source>
        <dbReference type="ARBA" id="ARBA00001947"/>
    </source>
</evidence>
<evidence type="ECO:0000313" key="15">
    <source>
        <dbReference type="Proteomes" id="UP001189429"/>
    </source>
</evidence>
<evidence type="ECO:0000256" key="12">
    <source>
        <dbReference type="SAM" id="Phobius"/>
    </source>
</evidence>
<keyword evidence="8" id="KW-0862">Zinc</keyword>
<keyword evidence="9 12" id="KW-1133">Transmembrane helix</keyword>
<dbReference type="EMBL" id="CAUYUJ010020313">
    <property type="protein sequence ID" value="CAK0897301.1"/>
    <property type="molecule type" value="Genomic_DNA"/>
</dbReference>
<evidence type="ECO:0000256" key="11">
    <source>
        <dbReference type="ARBA" id="ARBA00023136"/>
    </source>
</evidence>
<dbReference type="InterPro" id="IPR008915">
    <property type="entry name" value="Peptidase_M50"/>
</dbReference>
<feature type="transmembrane region" description="Helical" evidence="12">
    <location>
        <begin position="52"/>
        <end position="71"/>
    </location>
</feature>
<comment type="cofactor">
    <cofactor evidence="1">
        <name>Zn(2+)</name>
        <dbReference type="ChEBI" id="CHEBI:29105"/>
    </cofactor>
</comment>
<dbReference type="PANTHER" id="PTHR39188:SF3">
    <property type="entry name" value="STAGE IV SPORULATION PROTEIN FB"/>
    <property type="match status" value="1"/>
</dbReference>
<evidence type="ECO:0000256" key="4">
    <source>
        <dbReference type="ARBA" id="ARBA00022670"/>
    </source>
</evidence>
<reference evidence="14" key="1">
    <citation type="submission" date="2023-10" db="EMBL/GenBank/DDBJ databases">
        <authorList>
            <person name="Chen Y."/>
            <person name="Shah S."/>
            <person name="Dougan E. K."/>
            <person name="Thang M."/>
            <person name="Chan C."/>
        </authorList>
    </citation>
    <scope>NUCLEOTIDE SEQUENCE [LARGE SCALE GENOMIC DNA]</scope>
</reference>
<keyword evidence="7" id="KW-0378">Hydrolase</keyword>
<feature type="non-terminal residue" evidence="14">
    <location>
        <position position="231"/>
    </location>
</feature>
<keyword evidence="5 12" id="KW-0812">Transmembrane</keyword>
<dbReference type="Pfam" id="PF02163">
    <property type="entry name" value="Peptidase_M50"/>
    <property type="match status" value="1"/>
</dbReference>
<dbReference type="Proteomes" id="UP001189429">
    <property type="component" value="Unassembled WGS sequence"/>
</dbReference>
<keyword evidence="6" id="KW-0479">Metal-binding</keyword>
<evidence type="ECO:0000256" key="6">
    <source>
        <dbReference type="ARBA" id="ARBA00022723"/>
    </source>
</evidence>
<evidence type="ECO:0000256" key="5">
    <source>
        <dbReference type="ARBA" id="ARBA00022692"/>
    </source>
</evidence>
<comment type="caution">
    <text evidence="14">The sequence shown here is derived from an EMBL/GenBank/DDBJ whole genome shotgun (WGS) entry which is preliminary data.</text>
</comment>
<keyword evidence="15" id="KW-1185">Reference proteome</keyword>
<gene>
    <name evidence="14" type="ORF">PCOR1329_LOCUS75531</name>
</gene>
<evidence type="ECO:0000256" key="3">
    <source>
        <dbReference type="ARBA" id="ARBA00007931"/>
    </source>
</evidence>
<comment type="subcellular location">
    <subcellularLocation>
        <location evidence="2">Membrane</location>
        <topology evidence="2">Multi-pass membrane protein</topology>
    </subcellularLocation>
</comment>
<evidence type="ECO:0000256" key="9">
    <source>
        <dbReference type="ARBA" id="ARBA00022989"/>
    </source>
</evidence>
<evidence type="ECO:0000313" key="14">
    <source>
        <dbReference type="EMBL" id="CAK0897301.1"/>
    </source>
</evidence>
<proteinExistence type="inferred from homology"/>
<accession>A0ABN9XCZ8</accession>
<evidence type="ECO:0000259" key="13">
    <source>
        <dbReference type="Pfam" id="PF02163"/>
    </source>
</evidence>
<comment type="similarity">
    <text evidence="3">Belongs to the peptidase M50B family.</text>
</comment>
<keyword evidence="11 12" id="KW-0472">Membrane</keyword>
<sequence length="231" mass="24635">MQGLGGTGAQQSKDCSFPAGTVGGAPLKISWFLVIFFVYQLIDAANAKGAPIWLRVLQVVVGELLLLLTVLCHEMGHGTMARRKGGEIHEVLLWPFGGICFTTRAQGRGPREKLVDDLWIVGAGPATHFPMAAVWLALVSVMVGICSDVHFPTASWRYLIPFANQTQARALPGRSRCSTARTSASPRTQATSCTTSSCRPCSSTCCCSSSTSSSRCTRWTGPSSSSARCSC</sequence>
<feature type="domain" description="Peptidase M50" evidence="13">
    <location>
        <begin position="64"/>
        <end position="169"/>
    </location>
</feature>
<evidence type="ECO:0000256" key="10">
    <source>
        <dbReference type="ARBA" id="ARBA00023049"/>
    </source>
</evidence>